<feature type="region of interest" description="Disordered" evidence="1">
    <location>
        <begin position="97"/>
        <end position="140"/>
    </location>
</feature>
<accession>A0A286UDI4</accession>
<reference evidence="3 4" key="1">
    <citation type="journal article" date="2017" name="Mol. Ecol.">
        <title>Comparative and population genomic landscape of Phellinus noxius: A hypervariable fungus causing root rot in trees.</title>
        <authorList>
            <person name="Chung C.L."/>
            <person name="Lee T.J."/>
            <person name="Akiba M."/>
            <person name="Lee H.H."/>
            <person name="Kuo T.H."/>
            <person name="Liu D."/>
            <person name="Ke H.M."/>
            <person name="Yokoi T."/>
            <person name="Roa M.B."/>
            <person name="Lu M.J."/>
            <person name="Chang Y.Y."/>
            <person name="Ann P.J."/>
            <person name="Tsai J.N."/>
            <person name="Chen C.Y."/>
            <person name="Tzean S.S."/>
            <person name="Ota Y."/>
            <person name="Hattori T."/>
            <person name="Sahashi N."/>
            <person name="Liou R.F."/>
            <person name="Kikuchi T."/>
            <person name="Tsai I.J."/>
        </authorList>
    </citation>
    <scope>NUCLEOTIDE SEQUENCE [LARGE SCALE GENOMIC DNA]</scope>
    <source>
        <strain evidence="3 4">FFPRI411160</strain>
    </source>
</reference>
<evidence type="ECO:0000256" key="1">
    <source>
        <dbReference type="SAM" id="MobiDB-lite"/>
    </source>
</evidence>
<gene>
    <name evidence="3" type="ORF">PNOK_0611300</name>
</gene>
<proteinExistence type="predicted"/>
<keyword evidence="2" id="KW-0472">Membrane</keyword>
<feature type="compositionally biased region" description="Polar residues" evidence="1">
    <location>
        <begin position="124"/>
        <end position="138"/>
    </location>
</feature>
<sequence length="231" mass="25184">MEQNEVSPEKIAMLLSLLVSDKLKSSSAHLTIIYLFVYLLLNTQYLVLNAAELNMNHEEEYNLRGVIDPNFDYNSLNALLESHTQIPTNFSDPRDSSLYGALGKIPPNSPPPSIPITPEEADISSPSDMSTPDSRSSCSPPPASILRFMDFQSKSSGPYYCPFPNCSGVVISNEGGSDGIKEHGRQCSEEKMSGPQTFGGTLLVRLVLASQRLPQYSGQRSVNMAANAHSV</sequence>
<keyword evidence="2" id="KW-1133">Transmembrane helix</keyword>
<name>A0A286UDI4_9AGAM</name>
<protein>
    <submittedName>
        <fullName evidence="3">Uncharacterized protein</fullName>
    </submittedName>
</protein>
<dbReference type="InParanoid" id="A0A286UDI4"/>
<keyword evidence="2" id="KW-0812">Transmembrane</keyword>
<keyword evidence="4" id="KW-1185">Reference proteome</keyword>
<evidence type="ECO:0000313" key="3">
    <source>
        <dbReference type="EMBL" id="PAV17627.1"/>
    </source>
</evidence>
<dbReference type="AlphaFoldDB" id="A0A286UDI4"/>
<dbReference type="Proteomes" id="UP000217199">
    <property type="component" value="Unassembled WGS sequence"/>
</dbReference>
<organism evidence="3 4">
    <name type="scientific">Pyrrhoderma noxium</name>
    <dbReference type="NCBI Taxonomy" id="2282107"/>
    <lineage>
        <taxon>Eukaryota</taxon>
        <taxon>Fungi</taxon>
        <taxon>Dikarya</taxon>
        <taxon>Basidiomycota</taxon>
        <taxon>Agaricomycotina</taxon>
        <taxon>Agaricomycetes</taxon>
        <taxon>Hymenochaetales</taxon>
        <taxon>Hymenochaetaceae</taxon>
        <taxon>Pyrrhoderma</taxon>
    </lineage>
</organism>
<dbReference type="EMBL" id="NBII01000006">
    <property type="protein sequence ID" value="PAV17627.1"/>
    <property type="molecule type" value="Genomic_DNA"/>
</dbReference>
<comment type="caution">
    <text evidence="3">The sequence shown here is derived from an EMBL/GenBank/DDBJ whole genome shotgun (WGS) entry which is preliminary data.</text>
</comment>
<evidence type="ECO:0000256" key="2">
    <source>
        <dbReference type="SAM" id="Phobius"/>
    </source>
</evidence>
<feature type="transmembrane region" description="Helical" evidence="2">
    <location>
        <begin position="28"/>
        <end position="48"/>
    </location>
</feature>
<evidence type="ECO:0000313" key="4">
    <source>
        <dbReference type="Proteomes" id="UP000217199"/>
    </source>
</evidence>